<dbReference type="GO" id="GO:0140664">
    <property type="term" value="F:ATP-dependent DNA damage sensor activity"/>
    <property type="evidence" value="ECO:0007669"/>
    <property type="project" value="InterPro"/>
</dbReference>
<dbReference type="GO" id="GO:0032300">
    <property type="term" value="C:mismatch repair complex"/>
    <property type="evidence" value="ECO:0007669"/>
    <property type="project" value="InterPro"/>
</dbReference>
<keyword evidence="3 5" id="KW-0227">DNA damage</keyword>
<reference evidence="9" key="1">
    <citation type="submission" date="2022-04" db="EMBL/GenBank/DDBJ databases">
        <title>Roseomonas acroporae sp. nov., isolated from coral Acropora digitifera.</title>
        <authorList>
            <person name="Sun H."/>
        </authorList>
    </citation>
    <scope>NUCLEOTIDE SEQUENCE</scope>
    <source>
        <strain evidence="9">NAR14</strain>
    </source>
</reference>
<dbReference type="GO" id="GO:0004519">
    <property type="term" value="F:endonuclease activity"/>
    <property type="evidence" value="ECO:0007669"/>
    <property type="project" value="UniProtKB-KW"/>
</dbReference>
<dbReference type="SUPFAM" id="SSF55874">
    <property type="entry name" value="ATPase domain of HSP90 chaperone/DNA topoisomerase II/histidine kinase"/>
    <property type="match status" value="1"/>
</dbReference>
<comment type="function">
    <text evidence="5">This protein is involved in the repair of mismatches in DNA. It is required for dam-dependent methyl-directed DNA mismatch repair. May act as a 'molecular matchmaker', a protein that promotes the formation of a stable complex between two or more DNA-binding proteins in an ATP-dependent manner without itself being part of a final effector complex.</text>
</comment>
<dbReference type="CDD" id="cd00782">
    <property type="entry name" value="MutL_Trans"/>
    <property type="match status" value="1"/>
</dbReference>
<keyword evidence="9" id="KW-0255">Endonuclease</keyword>
<dbReference type="NCBIfam" id="TIGR00585">
    <property type="entry name" value="mutl"/>
    <property type="match status" value="2"/>
</dbReference>
<dbReference type="GO" id="GO:0030983">
    <property type="term" value="F:mismatched DNA binding"/>
    <property type="evidence" value="ECO:0007669"/>
    <property type="project" value="InterPro"/>
</dbReference>
<feature type="region of interest" description="Disordered" evidence="6">
    <location>
        <begin position="418"/>
        <end position="461"/>
    </location>
</feature>
<dbReference type="InterPro" id="IPR038973">
    <property type="entry name" value="MutL/Mlh/Pms-like"/>
</dbReference>
<dbReference type="InterPro" id="IPR042120">
    <property type="entry name" value="MutL_C_dimsub"/>
</dbReference>
<dbReference type="SUPFAM" id="SSF54211">
    <property type="entry name" value="Ribosomal protein S5 domain 2-like"/>
    <property type="match status" value="1"/>
</dbReference>
<name>A0A9X1Y573_9PROT</name>
<keyword evidence="10" id="KW-1185">Reference proteome</keyword>
<dbReference type="Gene3D" id="3.30.230.10">
    <property type="match status" value="1"/>
</dbReference>
<dbReference type="SMART" id="SM00853">
    <property type="entry name" value="MutL_C"/>
    <property type="match status" value="1"/>
</dbReference>
<dbReference type="FunFam" id="3.30.565.10:FF:000003">
    <property type="entry name" value="DNA mismatch repair endonuclease MutL"/>
    <property type="match status" value="1"/>
</dbReference>
<dbReference type="GO" id="GO:0005524">
    <property type="term" value="F:ATP binding"/>
    <property type="evidence" value="ECO:0007669"/>
    <property type="project" value="InterPro"/>
</dbReference>
<evidence type="ECO:0000259" key="7">
    <source>
        <dbReference type="SMART" id="SM00853"/>
    </source>
</evidence>
<dbReference type="Gene3D" id="3.30.565.10">
    <property type="entry name" value="Histidine kinase-like ATPase, C-terminal domain"/>
    <property type="match status" value="1"/>
</dbReference>
<evidence type="ECO:0000256" key="5">
    <source>
        <dbReference type="HAMAP-Rule" id="MF_00149"/>
    </source>
</evidence>
<feature type="domain" description="MutL C-terminal dimerisation" evidence="7">
    <location>
        <begin position="530"/>
        <end position="674"/>
    </location>
</feature>
<feature type="compositionally biased region" description="Gly residues" evidence="6">
    <location>
        <begin position="419"/>
        <end position="432"/>
    </location>
</feature>
<feature type="compositionally biased region" description="Pro residues" evidence="6">
    <location>
        <begin position="444"/>
        <end position="456"/>
    </location>
</feature>
<dbReference type="GO" id="GO:0006298">
    <property type="term" value="P:mismatch repair"/>
    <property type="evidence" value="ECO:0007669"/>
    <property type="project" value="UniProtKB-UniRule"/>
</dbReference>
<gene>
    <name evidence="5 9" type="primary">mutL</name>
    <name evidence="9" type="ORF">M0638_07290</name>
</gene>
<organism evidence="9 10">
    <name type="scientific">Roseomonas acroporae</name>
    <dbReference type="NCBI Taxonomy" id="2937791"/>
    <lineage>
        <taxon>Bacteria</taxon>
        <taxon>Pseudomonadati</taxon>
        <taxon>Pseudomonadota</taxon>
        <taxon>Alphaproteobacteria</taxon>
        <taxon>Acetobacterales</taxon>
        <taxon>Roseomonadaceae</taxon>
        <taxon>Roseomonas</taxon>
    </lineage>
</organism>
<protein>
    <recommendedName>
        <fullName evidence="2 5">DNA mismatch repair protein MutL</fullName>
    </recommendedName>
</protein>
<dbReference type="PROSITE" id="PS00058">
    <property type="entry name" value="DNA_MISMATCH_REPAIR_1"/>
    <property type="match status" value="1"/>
</dbReference>
<evidence type="ECO:0000259" key="8">
    <source>
        <dbReference type="SMART" id="SM01340"/>
    </source>
</evidence>
<dbReference type="InterPro" id="IPR014790">
    <property type="entry name" value="MutL_C"/>
</dbReference>
<dbReference type="Pfam" id="PF08676">
    <property type="entry name" value="MutL_C"/>
    <property type="match status" value="1"/>
</dbReference>
<feature type="region of interest" description="Disordered" evidence="6">
    <location>
        <begin position="137"/>
        <end position="157"/>
    </location>
</feature>
<sequence length="717" mass="73654">MKHLSNHLPDSIPLPRAAAAIRLLPETTANRIAAGEVVERPAAAVKELVENALDAGARRIAVTLEEGGIGRILVEDDGIGMGAEDLALCVERHATSKLPEEAALFRIATLGFRGEALPSIGAVARLTITSRPNPAAGMAAGEGGGREAGDADFGSAEFGGGDSGEAHAIAVEGGRRDAVRPAAGAPGTRVEVRDLFFATPARRKFLRQPRTEADHAVEAVRRLALAWPEVAFRVESDGREVLALAASDRAGRLHDLLGPAFAAHAVPVLAEGGAVRLEGLAALPAHTRATAAEQHLVVNRRPVRDPLLRAALRVAYRDLIAAGRHPVAALFLSLPPEAVDVNVHPMKTELRFRDSGAVRGALIAALRRALAVGAGATLPGAAPAGGRAGEAGSAAVGGVVGGGPAVLVSADGEWRLAAGGSGAGNEPSGGTGAARADSGMAAAWPPPAMPGGPASPPGFAETASGFAAPAVQSRLPLGFARRPLPVAPPPVAKPWPADGAGPDAVATVGPPDGTPAPAADPSSDHPLGRPLAQLFDTYLLAEAPDGALVLVDQHAAHERLTHERLRAQLVEGGVRTQPLLLPAVVEMGAADAGRLLARADDLVRLGLEIEGFGPGAVLVRAVPALLGNPDPAPILRDMADEIAEWEEATALDRRLDAAVARLACHGSIRAGRRLVPAEMDALLRAMEATPRAATCSHGRPTFLRFGRAEFERLFGRS</sequence>
<feature type="compositionally biased region" description="Low complexity" evidence="6">
    <location>
        <begin position="433"/>
        <end position="443"/>
    </location>
</feature>
<accession>A0A9X1Y573</accession>
<dbReference type="HAMAP" id="MF_00149">
    <property type="entry name" value="DNA_mis_repair"/>
    <property type="match status" value="1"/>
</dbReference>
<dbReference type="Proteomes" id="UP001139516">
    <property type="component" value="Unassembled WGS sequence"/>
</dbReference>
<dbReference type="EMBL" id="JALPRX010000026">
    <property type="protein sequence ID" value="MCK8784179.1"/>
    <property type="molecule type" value="Genomic_DNA"/>
</dbReference>
<dbReference type="Gene3D" id="3.30.1540.20">
    <property type="entry name" value="MutL, C-terminal domain, dimerisation subdomain"/>
    <property type="match status" value="1"/>
</dbReference>
<evidence type="ECO:0000256" key="3">
    <source>
        <dbReference type="ARBA" id="ARBA00022763"/>
    </source>
</evidence>
<keyword evidence="9" id="KW-0378">Hydrolase</keyword>
<evidence type="ECO:0000313" key="10">
    <source>
        <dbReference type="Proteomes" id="UP001139516"/>
    </source>
</evidence>
<evidence type="ECO:0000313" key="9">
    <source>
        <dbReference type="EMBL" id="MCK8784179.1"/>
    </source>
</evidence>
<evidence type="ECO:0000256" key="4">
    <source>
        <dbReference type="ARBA" id="ARBA00023204"/>
    </source>
</evidence>
<dbReference type="InterPro" id="IPR037198">
    <property type="entry name" value="MutL_C_sf"/>
</dbReference>
<dbReference type="InterPro" id="IPR013507">
    <property type="entry name" value="DNA_mismatch_S5_2-like"/>
</dbReference>
<feature type="domain" description="DNA mismatch repair protein S5" evidence="8">
    <location>
        <begin position="253"/>
        <end position="371"/>
    </location>
</feature>
<keyword evidence="9" id="KW-0540">Nuclease</keyword>
<dbReference type="Pfam" id="PF01119">
    <property type="entry name" value="DNA_mis_repair"/>
    <property type="match status" value="1"/>
</dbReference>
<evidence type="ECO:0000256" key="1">
    <source>
        <dbReference type="ARBA" id="ARBA00006082"/>
    </source>
</evidence>
<dbReference type="InterPro" id="IPR042121">
    <property type="entry name" value="MutL_C_regsub"/>
</dbReference>
<dbReference type="CDD" id="cd16926">
    <property type="entry name" value="HATPase_MutL-MLH-PMS-like"/>
    <property type="match status" value="1"/>
</dbReference>
<dbReference type="Gene3D" id="3.30.1370.100">
    <property type="entry name" value="MutL, C-terminal domain, regulatory subdomain"/>
    <property type="match status" value="1"/>
</dbReference>
<feature type="compositionally biased region" description="Low complexity" evidence="6">
    <location>
        <begin position="506"/>
        <end position="521"/>
    </location>
</feature>
<dbReference type="SMART" id="SM01340">
    <property type="entry name" value="DNA_mis_repair"/>
    <property type="match status" value="1"/>
</dbReference>
<dbReference type="GO" id="GO:0016887">
    <property type="term" value="F:ATP hydrolysis activity"/>
    <property type="evidence" value="ECO:0007669"/>
    <property type="project" value="InterPro"/>
</dbReference>
<comment type="caution">
    <text evidence="9">The sequence shown here is derived from an EMBL/GenBank/DDBJ whole genome shotgun (WGS) entry which is preliminary data.</text>
</comment>
<dbReference type="InterPro" id="IPR014762">
    <property type="entry name" value="DNA_mismatch_repair_CS"/>
</dbReference>
<dbReference type="InterPro" id="IPR014721">
    <property type="entry name" value="Ribsml_uS5_D2-typ_fold_subgr"/>
</dbReference>
<keyword evidence="4 5" id="KW-0234">DNA repair</keyword>
<dbReference type="InterPro" id="IPR020568">
    <property type="entry name" value="Ribosomal_Su5_D2-typ_SF"/>
</dbReference>
<proteinExistence type="inferred from homology"/>
<dbReference type="InterPro" id="IPR036890">
    <property type="entry name" value="HATPase_C_sf"/>
</dbReference>
<comment type="similarity">
    <text evidence="1 5">Belongs to the DNA mismatch repair MutL/HexB family.</text>
</comment>
<evidence type="ECO:0000256" key="2">
    <source>
        <dbReference type="ARBA" id="ARBA00021975"/>
    </source>
</evidence>
<feature type="region of interest" description="Disordered" evidence="6">
    <location>
        <begin position="490"/>
        <end position="525"/>
    </location>
</feature>
<evidence type="ECO:0000256" key="6">
    <source>
        <dbReference type="SAM" id="MobiDB-lite"/>
    </source>
</evidence>
<dbReference type="SUPFAM" id="SSF118116">
    <property type="entry name" value="DNA mismatch repair protein MutL"/>
    <property type="match status" value="1"/>
</dbReference>
<dbReference type="AlphaFoldDB" id="A0A9X1Y573"/>
<dbReference type="InterPro" id="IPR020667">
    <property type="entry name" value="DNA_mismatch_repair_MutL"/>
</dbReference>
<dbReference type="Pfam" id="PF13589">
    <property type="entry name" value="HATPase_c_3"/>
    <property type="match status" value="1"/>
</dbReference>
<dbReference type="InterPro" id="IPR002099">
    <property type="entry name" value="MutL/Mlh/PMS"/>
</dbReference>
<dbReference type="PANTHER" id="PTHR10073:SF12">
    <property type="entry name" value="DNA MISMATCH REPAIR PROTEIN MLH1"/>
    <property type="match status" value="1"/>
</dbReference>
<dbReference type="PANTHER" id="PTHR10073">
    <property type="entry name" value="DNA MISMATCH REPAIR PROTEIN MLH, PMS, MUTL"/>
    <property type="match status" value="1"/>
</dbReference>
<dbReference type="RefSeq" id="WP_248666304.1">
    <property type="nucleotide sequence ID" value="NZ_JALPRX010000026.1"/>
</dbReference>